<evidence type="ECO:0000313" key="1">
    <source>
        <dbReference type="EMBL" id="MBW81887.1"/>
    </source>
</evidence>
<reference evidence="1" key="1">
    <citation type="submission" date="2018-02" db="EMBL/GenBank/DDBJ databases">
        <title>Rhizophora mucronata_Transcriptome.</title>
        <authorList>
            <person name="Meera S.P."/>
            <person name="Sreeshan A."/>
            <person name="Augustine A."/>
        </authorList>
    </citation>
    <scope>NUCLEOTIDE SEQUENCE</scope>
    <source>
        <tissue evidence="1">Leaf</tissue>
    </source>
</reference>
<dbReference type="EMBL" id="GGEC01001404">
    <property type="protein sequence ID" value="MBW81887.1"/>
    <property type="molecule type" value="Transcribed_RNA"/>
</dbReference>
<sequence>MQFSLLPFGNLELGTVTWEELSSSICYTSQLILKGSEQI</sequence>
<protein>
    <submittedName>
        <fullName evidence="1">Uncharacterized protein</fullName>
    </submittedName>
</protein>
<accession>A0A2P2IL11</accession>
<dbReference type="AlphaFoldDB" id="A0A2P2IL11"/>
<proteinExistence type="predicted"/>
<name>A0A2P2IL11_RHIMU</name>
<organism evidence="1">
    <name type="scientific">Rhizophora mucronata</name>
    <name type="common">Asiatic mangrove</name>
    <dbReference type="NCBI Taxonomy" id="61149"/>
    <lineage>
        <taxon>Eukaryota</taxon>
        <taxon>Viridiplantae</taxon>
        <taxon>Streptophyta</taxon>
        <taxon>Embryophyta</taxon>
        <taxon>Tracheophyta</taxon>
        <taxon>Spermatophyta</taxon>
        <taxon>Magnoliopsida</taxon>
        <taxon>eudicotyledons</taxon>
        <taxon>Gunneridae</taxon>
        <taxon>Pentapetalae</taxon>
        <taxon>rosids</taxon>
        <taxon>fabids</taxon>
        <taxon>Malpighiales</taxon>
        <taxon>Rhizophoraceae</taxon>
        <taxon>Rhizophora</taxon>
    </lineage>
</organism>